<feature type="region of interest" description="Disordered" evidence="3">
    <location>
        <begin position="640"/>
        <end position="660"/>
    </location>
</feature>
<feature type="compositionally biased region" description="Low complexity" evidence="3">
    <location>
        <begin position="441"/>
        <end position="458"/>
    </location>
</feature>
<comment type="caution">
    <text evidence="5">The sequence shown here is derived from an EMBL/GenBank/DDBJ whole genome shotgun (WGS) entry which is preliminary data.</text>
</comment>
<evidence type="ECO:0000256" key="3">
    <source>
        <dbReference type="SAM" id="MobiDB-lite"/>
    </source>
</evidence>
<feature type="compositionally biased region" description="Pro residues" evidence="3">
    <location>
        <begin position="377"/>
        <end position="386"/>
    </location>
</feature>
<evidence type="ECO:0000313" key="5">
    <source>
        <dbReference type="EMBL" id="KAF9331505.1"/>
    </source>
</evidence>
<dbReference type="InterPro" id="IPR035979">
    <property type="entry name" value="RBD_domain_sf"/>
</dbReference>
<dbReference type="Pfam" id="PF00076">
    <property type="entry name" value="RRM_1"/>
    <property type="match status" value="2"/>
</dbReference>
<dbReference type="GO" id="GO:0005737">
    <property type="term" value="C:cytoplasm"/>
    <property type="evidence" value="ECO:0007669"/>
    <property type="project" value="TreeGrafter"/>
</dbReference>
<feature type="region of interest" description="Disordered" evidence="3">
    <location>
        <begin position="50"/>
        <end position="76"/>
    </location>
</feature>
<feature type="region of interest" description="Disordered" evidence="3">
    <location>
        <begin position="171"/>
        <end position="196"/>
    </location>
</feature>
<dbReference type="PROSITE" id="PS50102">
    <property type="entry name" value="RRM"/>
    <property type="match status" value="2"/>
</dbReference>
<accession>A0A9P5VLY3</accession>
<dbReference type="PANTHER" id="PTHR23003">
    <property type="entry name" value="RNA RECOGNITION MOTIF RRM DOMAIN CONTAINING PROTEIN"/>
    <property type="match status" value="1"/>
</dbReference>
<reference evidence="5" key="1">
    <citation type="journal article" date="2020" name="Fungal Divers.">
        <title>Resolving the Mortierellaceae phylogeny through synthesis of multi-gene phylogenetics and phylogenomics.</title>
        <authorList>
            <person name="Vandepol N."/>
            <person name="Liber J."/>
            <person name="Desiro A."/>
            <person name="Na H."/>
            <person name="Kennedy M."/>
            <person name="Barry K."/>
            <person name="Grigoriev I.V."/>
            <person name="Miller A.N."/>
            <person name="O'Donnell K."/>
            <person name="Stajich J.E."/>
            <person name="Bonito G."/>
        </authorList>
    </citation>
    <scope>NUCLEOTIDE SEQUENCE</scope>
    <source>
        <strain evidence="5">NVP1</strain>
    </source>
</reference>
<dbReference type="InterPro" id="IPR012677">
    <property type="entry name" value="Nucleotide-bd_a/b_plait_sf"/>
</dbReference>
<feature type="domain" description="RRM" evidence="4">
    <location>
        <begin position="212"/>
        <end position="289"/>
    </location>
</feature>
<gene>
    <name evidence="5" type="ORF">BG006_005617</name>
</gene>
<proteinExistence type="predicted"/>
<organism evidence="5 6">
    <name type="scientific">Podila minutissima</name>
    <dbReference type="NCBI Taxonomy" id="64525"/>
    <lineage>
        <taxon>Eukaryota</taxon>
        <taxon>Fungi</taxon>
        <taxon>Fungi incertae sedis</taxon>
        <taxon>Mucoromycota</taxon>
        <taxon>Mortierellomycotina</taxon>
        <taxon>Mortierellomycetes</taxon>
        <taxon>Mortierellales</taxon>
        <taxon>Mortierellaceae</taxon>
        <taxon>Podila</taxon>
    </lineage>
</organism>
<dbReference type="GO" id="GO:0003729">
    <property type="term" value="F:mRNA binding"/>
    <property type="evidence" value="ECO:0007669"/>
    <property type="project" value="TreeGrafter"/>
</dbReference>
<evidence type="ECO:0000259" key="4">
    <source>
        <dbReference type="PROSITE" id="PS50102"/>
    </source>
</evidence>
<dbReference type="SMART" id="SM00360">
    <property type="entry name" value="RRM"/>
    <property type="match status" value="2"/>
</dbReference>
<feature type="compositionally biased region" description="Polar residues" evidence="3">
    <location>
        <begin position="413"/>
        <end position="425"/>
    </location>
</feature>
<evidence type="ECO:0000313" key="6">
    <source>
        <dbReference type="Proteomes" id="UP000696485"/>
    </source>
</evidence>
<dbReference type="InterPro" id="IPR000504">
    <property type="entry name" value="RRM_dom"/>
</dbReference>
<dbReference type="GO" id="GO:1990904">
    <property type="term" value="C:ribonucleoprotein complex"/>
    <property type="evidence" value="ECO:0007669"/>
    <property type="project" value="TreeGrafter"/>
</dbReference>
<evidence type="ECO:0000256" key="2">
    <source>
        <dbReference type="PROSITE-ProRule" id="PRU00176"/>
    </source>
</evidence>
<dbReference type="AlphaFoldDB" id="A0A9P5VLY3"/>
<dbReference type="FunFam" id="3.30.70.330:FF:000145">
    <property type="entry name" value="Putative RNP domain-containing protein"/>
    <property type="match status" value="2"/>
</dbReference>
<feature type="compositionally biased region" description="Basic and acidic residues" evidence="3">
    <location>
        <begin position="645"/>
        <end position="660"/>
    </location>
</feature>
<dbReference type="Proteomes" id="UP000696485">
    <property type="component" value="Unassembled WGS sequence"/>
</dbReference>
<feature type="region of interest" description="Disordered" evidence="3">
    <location>
        <begin position="370"/>
        <end position="528"/>
    </location>
</feature>
<feature type="compositionally biased region" description="Low complexity" evidence="3">
    <location>
        <begin position="184"/>
        <end position="195"/>
    </location>
</feature>
<protein>
    <recommendedName>
        <fullName evidence="4">RRM domain-containing protein</fullName>
    </recommendedName>
</protein>
<dbReference type="Gene3D" id="3.30.70.330">
    <property type="match status" value="2"/>
</dbReference>
<sequence length="660" mass="72508">MFNGHLWHGRALEVREDRSTVDSAARKADSPQREDVTTLAEDLGKNLAITSDPVAGTDNTSIEKPGATEGTELSKESEQITDTVTPQASNGKIHVGNIPFRVRWQDLKDLFRKAGHVVRADVAMTPDNRSRGFGTVVFSNEEEAKKAIEMFDQYEWQDRTLHVQEDKSNFEHGYRGDSRGYPSHQQGFHHGNNHGPSFFRHGPPVNQGFASRQVFVGNIPFQCQWQDLKDLFRKAGHIMRADVAIGFDGRSRGFGSVLFTSQEDAQTAITMFDNYDFNGRLLRVHYDRYAPMGLGPPLHGNMGPMMHPHPGHHPHLHHLHGHQHPHPHPHPHPRLHPIHAQHAHGFPGNFHQPPMMPLGNHPMIHGSAPMQGQFGMGPPPLRPPPQFGGRPFSPTALGPAINSGSEYPPIETKAQNGGSEYTGLSSPPPKFESTPVNSLGSSSPKISAASTIATSPSSQTVLKSQPESPSTQQYPFQVGLGPIGKPNAGHSHLNLSGPPHDHLSSTPTSLASSALPSSGPGSASSDEFVPRSLNTIQPYPFGISAEGAVGHELNGNEESNMFSPPFYMYPNLPQKPYQQQPIGYPHYDQFPPQDSLHLSHPHSNPLSSISQGRYPSQPEWIGHSNVFPVGPPQHMYSVQPFGPYNHEKELTKKDGEFSEK</sequence>
<dbReference type="GO" id="GO:0005634">
    <property type="term" value="C:nucleus"/>
    <property type="evidence" value="ECO:0007669"/>
    <property type="project" value="TreeGrafter"/>
</dbReference>
<dbReference type="PANTHER" id="PTHR23003:SF64">
    <property type="entry name" value="RRM DOMAIN-CONTAINING PROTEIN"/>
    <property type="match status" value="1"/>
</dbReference>
<name>A0A9P5VLY3_9FUNG</name>
<feature type="compositionally biased region" description="Polar residues" evidence="3">
    <location>
        <begin position="459"/>
        <end position="475"/>
    </location>
</feature>
<dbReference type="InterPro" id="IPR050374">
    <property type="entry name" value="RRT5_SRSF_SR"/>
</dbReference>
<keyword evidence="1 2" id="KW-0694">RNA-binding</keyword>
<feature type="compositionally biased region" description="Low complexity" evidence="3">
    <location>
        <begin position="504"/>
        <end position="525"/>
    </location>
</feature>
<feature type="domain" description="RRM" evidence="4">
    <location>
        <begin position="91"/>
        <end position="168"/>
    </location>
</feature>
<keyword evidence="6" id="KW-1185">Reference proteome</keyword>
<dbReference type="SUPFAM" id="SSF54928">
    <property type="entry name" value="RNA-binding domain, RBD"/>
    <property type="match status" value="2"/>
</dbReference>
<dbReference type="EMBL" id="JAAAUY010000318">
    <property type="protein sequence ID" value="KAF9331505.1"/>
    <property type="molecule type" value="Genomic_DNA"/>
</dbReference>
<evidence type="ECO:0000256" key="1">
    <source>
        <dbReference type="ARBA" id="ARBA00022884"/>
    </source>
</evidence>